<sequence length="13" mass="1324">MPILPPTGPRSSA</sequence>
<evidence type="ECO:0000313" key="2">
    <source>
        <dbReference type="Proteomes" id="UP000045706"/>
    </source>
</evidence>
<evidence type="ECO:0000313" key="1">
    <source>
        <dbReference type="EMBL" id="CRK37809.1"/>
    </source>
</evidence>
<reference evidence="2" key="1">
    <citation type="submission" date="2015-05" db="EMBL/GenBank/DDBJ databases">
        <authorList>
            <person name="Fogelqvist Johan"/>
        </authorList>
    </citation>
    <scope>NUCLEOTIDE SEQUENCE [LARGE SCALE GENOMIC DNA]</scope>
</reference>
<proteinExistence type="predicted"/>
<dbReference type="EMBL" id="CVQI01030668">
    <property type="protein sequence ID" value="CRK37809.1"/>
    <property type="molecule type" value="Genomic_DNA"/>
</dbReference>
<dbReference type="Proteomes" id="UP000045706">
    <property type="component" value="Unassembled WGS sequence"/>
</dbReference>
<name>A0A0G4MUF3_VERLO</name>
<organism evidence="1 2">
    <name type="scientific">Verticillium longisporum</name>
    <name type="common">Verticillium dahliae var. longisporum</name>
    <dbReference type="NCBI Taxonomy" id="100787"/>
    <lineage>
        <taxon>Eukaryota</taxon>
        <taxon>Fungi</taxon>
        <taxon>Dikarya</taxon>
        <taxon>Ascomycota</taxon>
        <taxon>Pezizomycotina</taxon>
        <taxon>Sordariomycetes</taxon>
        <taxon>Hypocreomycetidae</taxon>
        <taxon>Glomerellales</taxon>
        <taxon>Plectosphaerellaceae</taxon>
        <taxon>Verticillium</taxon>
    </lineage>
</organism>
<gene>
    <name evidence="1" type="ORF">BN1723_015239</name>
</gene>
<protein>
    <submittedName>
        <fullName evidence="1">Uncharacterized protein</fullName>
    </submittedName>
</protein>
<accession>A0A0G4MUF3</accession>